<accession>A0A2Z7C6V8</accession>
<dbReference type="Proteomes" id="UP000250235">
    <property type="component" value="Unassembled WGS sequence"/>
</dbReference>
<dbReference type="EMBL" id="KQ999001">
    <property type="protein sequence ID" value="KZV42562.1"/>
    <property type="molecule type" value="Genomic_DNA"/>
</dbReference>
<feature type="region of interest" description="Disordered" evidence="1">
    <location>
        <begin position="333"/>
        <end position="357"/>
    </location>
</feature>
<dbReference type="AlphaFoldDB" id="A0A2Z7C6V8"/>
<feature type="compositionally biased region" description="Basic residues" evidence="1">
    <location>
        <begin position="345"/>
        <end position="355"/>
    </location>
</feature>
<reference evidence="2 3" key="1">
    <citation type="journal article" date="2015" name="Proc. Natl. Acad. Sci. U.S.A.">
        <title>The resurrection genome of Boea hygrometrica: A blueprint for survival of dehydration.</title>
        <authorList>
            <person name="Xiao L."/>
            <person name="Yang G."/>
            <person name="Zhang L."/>
            <person name="Yang X."/>
            <person name="Zhao S."/>
            <person name="Ji Z."/>
            <person name="Zhou Q."/>
            <person name="Hu M."/>
            <person name="Wang Y."/>
            <person name="Chen M."/>
            <person name="Xu Y."/>
            <person name="Jin H."/>
            <person name="Xiao X."/>
            <person name="Hu G."/>
            <person name="Bao F."/>
            <person name="Hu Y."/>
            <person name="Wan P."/>
            <person name="Li L."/>
            <person name="Deng X."/>
            <person name="Kuang T."/>
            <person name="Xiang C."/>
            <person name="Zhu J.K."/>
            <person name="Oliver M.J."/>
            <person name="He Y."/>
        </authorList>
    </citation>
    <scope>NUCLEOTIDE SEQUENCE [LARGE SCALE GENOMIC DNA]</scope>
    <source>
        <strain evidence="3">cv. XS01</strain>
    </source>
</reference>
<sequence length="730" mass="80852">MASSYISNALQINFDSVLSIQDNDGMVNMFRALEATGIRGFLGCSSVLYEQELEQFFDTALIQDEDITCVVSGKYIAISPSRFAGVFNLPTDWLIDLSEVPNDLVFKARTLFSRSGTQVQFSCKKRLLKWEFRLLNDILEKAVFVKAGSFDAVTHERFLMMAAIHYGVKINWSTILFEILKEMVDRTTKRAKGFAAQICVLLKGDPAVTLGDATIFPPLKILSEKTVHTYVAMNKTIDSRGDIEEPEVAKVTVLKRRTVSKKKYATTVDKKADVALVQEIEEKAVSKNRPAVVTEAKVAKKKKTTSGKTVPKDQDLAIVSVALDVTPIQSVDPMSARSVAQPSSPKRKAPKRKLKLTPESNEEIVEKEFVLEAVVVEQKEPTSVDDVDTIIEEVIVATEQMESDLVESNSAEGLARKTIVAEPVATKSDDIQNVVTEHSPAATDEVVEPLSKVQETSVFPTPEDESMTIEEHLKLIPDGVMLPSLTSAEPTKVKFCDRIEIRDVEAGDWYKKNLPSIAPTDKGKKALVEPDSIQGHPAREQFQLICGDIDFLVLLRENVISEVNSFFHSFSMSTLNSMRTVKDIMAKVEKMLSWVETDSIETALIADCSLLPITENMSTLNSMRTVKDIMAKVEKMLSWVETDSIETALHRRLFIIAKYREVLLRKFVVAWRTNLVLGLTTAIDQRTLDLLSVGIAVADPDPVSRWRSGRNPGFTAGRGFNPAGGSPGGG</sequence>
<evidence type="ECO:0000313" key="2">
    <source>
        <dbReference type="EMBL" id="KZV42562.1"/>
    </source>
</evidence>
<keyword evidence="3" id="KW-1185">Reference proteome</keyword>
<name>A0A2Z7C6V8_9LAMI</name>
<proteinExistence type="predicted"/>
<gene>
    <name evidence="2" type="ORF">F511_19916</name>
</gene>
<evidence type="ECO:0000313" key="3">
    <source>
        <dbReference type="Proteomes" id="UP000250235"/>
    </source>
</evidence>
<evidence type="ECO:0000256" key="1">
    <source>
        <dbReference type="SAM" id="MobiDB-lite"/>
    </source>
</evidence>
<evidence type="ECO:0008006" key="4">
    <source>
        <dbReference type="Google" id="ProtNLM"/>
    </source>
</evidence>
<feature type="region of interest" description="Disordered" evidence="1">
    <location>
        <begin position="704"/>
        <end position="730"/>
    </location>
</feature>
<organism evidence="2 3">
    <name type="scientific">Dorcoceras hygrometricum</name>
    <dbReference type="NCBI Taxonomy" id="472368"/>
    <lineage>
        <taxon>Eukaryota</taxon>
        <taxon>Viridiplantae</taxon>
        <taxon>Streptophyta</taxon>
        <taxon>Embryophyta</taxon>
        <taxon>Tracheophyta</taxon>
        <taxon>Spermatophyta</taxon>
        <taxon>Magnoliopsida</taxon>
        <taxon>eudicotyledons</taxon>
        <taxon>Gunneridae</taxon>
        <taxon>Pentapetalae</taxon>
        <taxon>asterids</taxon>
        <taxon>lamiids</taxon>
        <taxon>Lamiales</taxon>
        <taxon>Gesneriaceae</taxon>
        <taxon>Didymocarpoideae</taxon>
        <taxon>Trichosporeae</taxon>
        <taxon>Loxocarpinae</taxon>
        <taxon>Dorcoceras</taxon>
    </lineage>
</organism>
<protein>
    <recommendedName>
        <fullName evidence="4">Dystroglycan-like</fullName>
    </recommendedName>
</protein>